<protein>
    <submittedName>
        <fullName evidence="6">DNA-binding transcriptional regulator</fullName>
    </submittedName>
</protein>
<proteinExistence type="predicted"/>
<evidence type="ECO:0000313" key="7">
    <source>
        <dbReference type="Proteomes" id="UP001596270"/>
    </source>
</evidence>
<dbReference type="NCBIfam" id="NF007341">
    <property type="entry name" value="PRK09834.1-3"/>
    <property type="match status" value="1"/>
</dbReference>
<accession>A0ABW1TVM4</accession>
<dbReference type="Proteomes" id="UP001596270">
    <property type="component" value="Unassembled WGS sequence"/>
</dbReference>
<dbReference type="InterPro" id="IPR014757">
    <property type="entry name" value="Tscrpt_reg_IclR_C"/>
</dbReference>
<dbReference type="PANTHER" id="PTHR30136:SF23">
    <property type="entry name" value="DNA-BINDING TRANSCRIPTIONAL ACTIVATOR MHPR"/>
    <property type="match status" value="1"/>
</dbReference>
<evidence type="ECO:0000256" key="2">
    <source>
        <dbReference type="ARBA" id="ARBA00023125"/>
    </source>
</evidence>
<dbReference type="RefSeq" id="WP_371437291.1">
    <property type="nucleotide sequence ID" value="NZ_JBHSRS010000018.1"/>
</dbReference>
<keyword evidence="1" id="KW-0805">Transcription regulation</keyword>
<dbReference type="InterPro" id="IPR036388">
    <property type="entry name" value="WH-like_DNA-bd_sf"/>
</dbReference>
<dbReference type="Gene3D" id="1.10.10.10">
    <property type="entry name" value="Winged helix-like DNA-binding domain superfamily/Winged helix DNA-binding domain"/>
    <property type="match status" value="1"/>
</dbReference>
<dbReference type="SUPFAM" id="SSF46785">
    <property type="entry name" value="Winged helix' DNA-binding domain"/>
    <property type="match status" value="1"/>
</dbReference>
<evidence type="ECO:0000256" key="3">
    <source>
        <dbReference type="ARBA" id="ARBA00023163"/>
    </source>
</evidence>
<dbReference type="GO" id="GO:0003677">
    <property type="term" value="F:DNA binding"/>
    <property type="evidence" value="ECO:0007669"/>
    <property type="project" value="UniProtKB-KW"/>
</dbReference>
<dbReference type="PROSITE" id="PS51077">
    <property type="entry name" value="HTH_ICLR"/>
    <property type="match status" value="1"/>
</dbReference>
<dbReference type="InterPro" id="IPR005471">
    <property type="entry name" value="Tscrpt_reg_IclR_N"/>
</dbReference>
<gene>
    <name evidence="6" type="ORF">ACFQND_10595</name>
</gene>
<evidence type="ECO:0000259" key="5">
    <source>
        <dbReference type="PROSITE" id="PS51078"/>
    </source>
</evidence>
<keyword evidence="7" id="KW-1185">Reference proteome</keyword>
<sequence length="270" mass="30490">MSTSIGIPDAAYKEVRGLSRGLQLLRALNRAPGGIATTTELARACAMHRTTVKRLLETLRAEGLVRHGERDGQYYLTFEVRRLSEGFEDESWVAQAATPLMHAAVKELLWPCDLTTMEAGFMVVRESTHRWSTLSQHHAMIGQKMPLFVTAAGRAYMAACSEEEFEALMKILRVRSDWIGEWARDKARIRKRVRETRRRGFAINEGEWVTEEHFGAIAVPVHSDNTLLGAINLIFPNDVVSPKDMKERFAPRLLKLAKSIGKSSQAWLED</sequence>
<reference evidence="7" key="1">
    <citation type="journal article" date="2019" name="Int. J. Syst. Evol. Microbiol.">
        <title>The Global Catalogue of Microorganisms (GCM) 10K type strain sequencing project: providing services to taxonomists for standard genome sequencing and annotation.</title>
        <authorList>
            <consortium name="The Broad Institute Genomics Platform"/>
            <consortium name="The Broad Institute Genome Sequencing Center for Infectious Disease"/>
            <person name="Wu L."/>
            <person name="Ma J."/>
        </authorList>
    </citation>
    <scope>NUCLEOTIDE SEQUENCE [LARGE SCALE GENOMIC DNA]</scope>
    <source>
        <strain evidence="7">CCUG 39402</strain>
    </source>
</reference>
<dbReference type="InterPro" id="IPR029016">
    <property type="entry name" value="GAF-like_dom_sf"/>
</dbReference>
<dbReference type="EMBL" id="JBHSRS010000018">
    <property type="protein sequence ID" value="MFC6281681.1"/>
    <property type="molecule type" value="Genomic_DNA"/>
</dbReference>
<feature type="domain" description="HTH iclR-type" evidence="4">
    <location>
        <begin position="15"/>
        <end position="78"/>
    </location>
</feature>
<evidence type="ECO:0000259" key="4">
    <source>
        <dbReference type="PROSITE" id="PS51077"/>
    </source>
</evidence>
<dbReference type="Gene3D" id="3.30.450.40">
    <property type="match status" value="1"/>
</dbReference>
<dbReference type="SUPFAM" id="SSF55781">
    <property type="entry name" value="GAF domain-like"/>
    <property type="match status" value="1"/>
</dbReference>
<evidence type="ECO:0000256" key="1">
    <source>
        <dbReference type="ARBA" id="ARBA00023015"/>
    </source>
</evidence>
<feature type="domain" description="IclR-ED" evidence="5">
    <location>
        <begin position="79"/>
        <end position="266"/>
    </location>
</feature>
<comment type="caution">
    <text evidence="6">The sequence shown here is derived from an EMBL/GenBank/DDBJ whole genome shotgun (WGS) entry which is preliminary data.</text>
</comment>
<name>A0ABW1TVM4_9BURK</name>
<dbReference type="InterPro" id="IPR050707">
    <property type="entry name" value="HTH_MetabolicPath_Reg"/>
</dbReference>
<dbReference type="PROSITE" id="PS51078">
    <property type="entry name" value="ICLR_ED"/>
    <property type="match status" value="1"/>
</dbReference>
<dbReference type="Pfam" id="PF09339">
    <property type="entry name" value="HTH_IclR"/>
    <property type="match status" value="1"/>
</dbReference>
<dbReference type="SMART" id="SM00346">
    <property type="entry name" value="HTH_ICLR"/>
    <property type="match status" value="1"/>
</dbReference>
<keyword evidence="2 6" id="KW-0238">DNA-binding</keyword>
<keyword evidence="3" id="KW-0804">Transcription</keyword>
<evidence type="ECO:0000313" key="6">
    <source>
        <dbReference type="EMBL" id="MFC6281681.1"/>
    </source>
</evidence>
<dbReference type="InterPro" id="IPR036390">
    <property type="entry name" value="WH_DNA-bd_sf"/>
</dbReference>
<dbReference type="PANTHER" id="PTHR30136">
    <property type="entry name" value="HELIX-TURN-HELIX TRANSCRIPTIONAL REGULATOR, ICLR FAMILY"/>
    <property type="match status" value="1"/>
</dbReference>
<organism evidence="6 7">
    <name type="scientific">Polaromonas aquatica</name>
    <dbReference type="NCBI Taxonomy" id="332657"/>
    <lineage>
        <taxon>Bacteria</taxon>
        <taxon>Pseudomonadati</taxon>
        <taxon>Pseudomonadota</taxon>
        <taxon>Betaproteobacteria</taxon>
        <taxon>Burkholderiales</taxon>
        <taxon>Comamonadaceae</taxon>
        <taxon>Polaromonas</taxon>
    </lineage>
</organism>
<dbReference type="Pfam" id="PF01614">
    <property type="entry name" value="IclR_C"/>
    <property type="match status" value="1"/>
</dbReference>